<protein>
    <submittedName>
        <fullName evidence="1">Uncharacterized protein</fullName>
    </submittedName>
</protein>
<reference evidence="1 2" key="1">
    <citation type="submission" date="2019-06" db="EMBL/GenBank/DDBJ databases">
        <title>Whole genome shotgun sequence of Brevibacillus formosus NBRC 15716.</title>
        <authorList>
            <person name="Hosoyama A."/>
            <person name="Uohara A."/>
            <person name="Ohji S."/>
            <person name="Ichikawa N."/>
        </authorList>
    </citation>
    <scope>NUCLEOTIDE SEQUENCE [LARGE SCALE GENOMIC DNA]</scope>
    <source>
        <strain evidence="1 2">NBRC 15716</strain>
    </source>
</reference>
<dbReference type="Proteomes" id="UP000319498">
    <property type="component" value="Unassembled WGS sequence"/>
</dbReference>
<evidence type="ECO:0000313" key="1">
    <source>
        <dbReference type="EMBL" id="GED61497.1"/>
    </source>
</evidence>
<sequence>MVFHRQSCLELNYTISAYSMVSSVSSVDTSRLDKKSGTRRVTLLVTEKKVEIFNTFR</sequence>
<accession>A0ABQ0TDZ0</accession>
<proteinExistence type="predicted"/>
<evidence type="ECO:0000313" key="2">
    <source>
        <dbReference type="Proteomes" id="UP000319498"/>
    </source>
</evidence>
<organism evidence="1 2">
    <name type="scientific">Brevibacillus formosus</name>
    <dbReference type="NCBI Taxonomy" id="54913"/>
    <lineage>
        <taxon>Bacteria</taxon>
        <taxon>Bacillati</taxon>
        <taxon>Bacillota</taxon>
        <taxon>Bacilli</taxon>
        <taxon>Bacillales</taxon>
        <taxon>Paenibacillaceae</taxon>
        <taxon>Brevibacillus</taxon>
    </lineage>
</organism>
<name>A0ABQ0TDZ0_9BACL</name>
<comment type="caution">
    <text evidence="1">The sequence shown here is derived from an EMBL/GenBank/DDBJ whole genome shotgun (WGS) entry which is preliminary data.</text>
</comment>
<keyword evidence="2" id="KW-1185">Reference proteome</keyword>
<gene>
    <name evidence="1" type="ORF">BFO01nite_56290</name>
</gene>
<dbReference type="EMBL" id="BJOL01000051">
    <property type="protein sequence ID" value="GED61497.1"/>
    <property type="molecule type" value="Genomic_DNA"/>
</dbReference>